<dbReference type="GO" id="GO:0003677">
    <property type="term" value="F:DNA binding"/>
    <property type="evidence" value="ECO:0007669"/>
    <property type="project" value="InterPro"/>
</dbReference>
<dbReference type="InterPro" id="IPR038279">
    <property type="entry name" value="Ndc10_dom2_sf"/>
</dbReference>
<reference evidence="1" key="1">
    <citation type="journal article" date="2020" name="Fungal Divers.">
        <title>Resolving the Mortierellaceae phylogeny through synthesis of multi-gene phylogenetics and phylogenomics.</title>
        <authorList>
            <person name="Vandepol N."/>
            <person name="Liber J."/>
            <person name="Desiro A."/>
            <person name="Na H."/>
            <person name="Kennedy M."/>
            <person name="Barry K."/>
            <person name="Grigoriev I.V."/>
            <person name="Miller A.N."/>
            <person name="O'Donnell K."/>
            <person name="Stajich J.E."/>
            <person name="Bonito G."/>
        </authorList>
    </citation>
    <scope>NUCLEOTIDE SEQUENCE</scope>
    <source>
        <strain evidence="1">MES-2147</strain>
    </source>
</reference>
<proteinExistence type="predicted"/>
<name>A0A9P6SSH0_9FUNG</name>
<dbReference type="Proteomes" id="UP000749646">
    <property type="component" value="Unassembled WGS sequence"/>
</dbReference>
<organism evidence="1 2">
    <name type="scientific">Modicella reniformis</name>
    <dbReference type="NCBI Taxonomy" id="1440133"/>
    <lineage>
        <taxon>Eukaryota</taxon>
        <taxon>Fungi</taxon>
        <taxon>Fungi incertae sedis</taxon>
        <taxon>Mucoromycota</taxon>
        <taxon>Mortierellomycotina</taxon>
        <taxon>Mortierellomycetes</taxon>
        <taxon>Mortierellales</taxon>
        <taxon>Mortierellaceae</taxon>
        <taxon>Modicella</taxon>
    </lineage>
</organism>
<accession>A0A9P6SSH0</accession>
<dbReference type="EMBL" id="JAAAHW010001021">
    <property type="protein sequence ID" value="KAF9997320.1"/>
    <property type="molecule type" value="Genomic_DNA"/>
</dbReference>
<comment type="caution">
    <text evidence="1">The sequence shown here is derived from an EMBL/GenBank/DDBJ whole genome shotgun (WGS) entry which is preliminary data.</text>
</comment>
<sequence length="161" mass="18392">MSIDAIKRGGNWKDGLRRLETNYLGKLPSQFAMGMAGFWGRAICSETNNDDVEQELEFFGVSVEEGTNHLTKKASSKVQPTKTNRDVNKSKRGFLKLLVRIRRIILQDAAVRLHIGQPNKILDKELFQSPEFKAFQEDVVANLDRYSPDIRENGTRSRRQP</sequence>
<gene>
    <name evidence="1" type="ORF">BGZ65_007101</name>
</gene>
<evidence type="ECO:0000313" key="2">
    <source>
        <dbReference type="Proteomes" id="UP000749646"/>
    </source>
</evidence>
<dbReference type="Gene3D" id="1.10.443.20">
    <property type="entry name" value="Centromere DNA-binding protein complex CBF3 subunit, domain 2"/>
    <property type="match status" value="1"/>
</dbReference>
<protein>
    <submittedName>
        <fullName evidence="1">Uncharacterized protein</fullName>
    </submittedName>
</protein>
<keyword evidence="2" id="KW-1185">Reference proteome</keyword>
<evidence type="ECO:0000313" key="1">
    <source>
        <dbReference type="EMBL" id="KAF9997320.1"/>
    </source>
</evidence>
<dbReference type="OrthoDB" id="2449454at2759"/>
<dbReference type="AlphaFoldDB" id="A0A9P6SSH0"/>